<dbReference type="EMBL" id="JRGF01000012">
    <property type="protein sequence ID" value="KHE41315.1"/>
    <property type="molecule type" value="Genomic_DNA"/>
</dbReference>
<organism evidence="1 2">
    <name type="scientific">Alistipes inops</name>
    <dbReference type="NCBI Taxonomy" id="1501391"/>
    <lineage>
        <taxon>Bacteria</taxon>
        <taxon>Pseudomonadati</taxon>
        <taxon>Bacteroidota</taxon>
        <taxon>Bacteroidia</taxon>
        <taxon>Bacteroidales</taxon>
        <taxon>Rikenellaceae</taxon>
        <taxon>Alistipes</taxon>
    </lineage>
</organism>
<dbReference type="Proteomes" id="UP000030889">
    <property type="component" value="Unassembled WGS sequence"/>
</dbReference>
<evidence type="ECO:0000313" key="1">
    <source>
        <dbReference type="EMBL" id="KHE41315.1"/>
    </source>
</evidence>
<keyword evidence="2" id="KW-1185">Reference proteome</keyword>
<comment type="caution">
    <text evidence="1">The sequence shown here is derived from an EMBL/GenBank/DDBJ whole genome shotgun (WGS) entry which is preliminary data.</text>
</comment>
<sequence length="107" mass="11999">MEIAEVKIIAYFCILKHSMAKQKLITKLSSFFEQQTKDDAQIEDESTFAALINRTPNPGIALAKENGVAITVVQDGIIYKIQADNTRIEIGKVAPEVKVRKRCYTVQ</sequence>
<accession>A0ABR4YHL7</accession>
<reference evidence="1 2" key="1">
    <citation type="submission" date="2014-09" db="EMBL/GenBank/DDBJ databases">
        <title>Alistipes sp. 627, sp. nov., a novel member of the family Rikenellaceae isolated from human faeces.</title>
        <authorList>
            <person name="Shkoporov A.N."/>
            <person name="Chaplin A.V."/>
            <person name="Motuzova O.V."/>
            <person name="Kafarskaia L.I."/>
            <person name="Khokhlova E.V."/>
            <person name="Efimov B.A."/>
        </authorList>
    </citation>
    <scope>NUCLEOTIDE SEQUENCE [LARGE SCALE GENOMIC DNA]</scope>
    <source>
        <strain evidence="1 2">627</strain>
    </source>
</reference>
<evidence type="ECO:0000313" key="2">
    <source>
        <dbReference type="Proteomes" id="UP000030889"/>
    </source>
</evidence>
<gene>
    <name evidence="1" type="ORF">LG35_08755</name>
</gene>
<name>A0ABR4YHL7_9BACT</name>
<dbReference type="RefSeq" id="WP_035474015.1">
    <property type="nucleotide sequence ID" value="NZ_JRGF01000012.1"/>
</dbReference>
<proteinExistence type="predicted"/>
<protein>
    <submittedName>
        <fullName evidence="1">Uncharacterized protein</fullName>
    </submittedName>
</protein>